<keyword evidence="4" id="KW-1185">Reference proteome</keyword>
<dbReference type="PANTHER" id="PTHR41807:SF1">
    <property type="entry name" value="GLUTATHIONE TRANSFERASE 3"/>
    <property type="match status" value="1"/>
</dbReference>
<organism evidence="3 4">
    <name type="scientific">Ceraceosorus bombacis</name>
    <dbReference type="NCBI Taxonomy" id="401625"/>
    <lineage>
        <taxon>Eukaryota</taxon>
        <taxon>Fungi</taxon>
        <taxon>Dikarya</taxon>
        <taxon>Basidiomycota</taxon>
        <taxon>Ustilaginomycotina</taxon>
        <taxon>Exobasidiomycetes</taxon>
        <taxon>Ceraceosorales</taxon>
        <taxon>Ceraceosoraceae</taxon>
        <taxon>Ceraceosorus</taxon>
    </lineage>
</organism>
<feature type="region of interest" description="Disordered" evidence="1">
    <location>
        <begin position="66"/>
        <end position="122"/>
    </location>
</feature>
<keyword evidence="2" id="KW-0472">Membrane</keyword>
<dbReference type="GO" id="GO:0016020">
    <property type="term" value="C:membrane"/>
    <property type="evidence" value="ECO:0007669"/>
    <property type="project" value="TreeGrafter"/>
</dbReference>
<dbReference type="STRING" id="401625.A0A0P1BSS0"/>
<dbReference type="Proteomes" id="UP000054845">
    <property type="component" value="Unassembled WGS sequence"/>
</dbReference>
<keyword evidence="2" id="KW-1133">Transmembrane helix</keyword>
<reference evidence="3 4" key="1">
    <citation type="submission" date="2014-09" db="EMBL/GenBank/DDBJ databases">
        <authorList>
            <person name="Magalhaes I.L.F."/>
            <person name="Oliveira U."/>
            <person name="Santos F.R."/>
            <person name="Vidigal T.H.D.A."/>
            <person name="Brescovit A.D."/>
            <person name="Santos A.J."/>
        </authorList>
    </citation>
    <scope>NUCLEOTIDE SEQUENCE [LARGE SCALE GENOMIC DNA]</scope>
</reference>
<protein>
    <submittedName>
        <fullName evidence="3">Uncharacterized protein</fullName>
    </submittedName>
</protein>
<feature type="transmembrane region" description="Helical" evidence="2">
    <location>
        <begin position="296"/>
        <end position="314"/>
    </location>
</feature>
<dbReference type="PANTHER" id="PTHR41807">
    <property type="entry name" value="GLUTATHIONE TRANSFERASE 3"/>
    <property type="match status" value="1"/>
</dbReference>
<evidence type="ECO:0000256" key="2">
    <source>
        <dbReference type="SAM" id="Phobius"/>
    </source>
</evidence>
<evidence type="ECO:0000256" key="1">
    <source>
        <dbReference type="SAM" id="MobiDB-lite"/>
    </source>
</evidence>
<dbReference type="EMBL" id="CCYA01000389">
    <property type="protein sequence ID" value="CEH19494.1"/>
    <property type="molecule type" value="Genomic_DNA"/>
</dbReference>
<feature type="transmembrane region" description="Helical" evidence="2">
    <location>
        <begin position="264"/>
        <end position="284"/>
    </location>
</feature>
<sequence length="389" mass="41966">MVKSLKYQRKSDLVDMGTLLGLSNPSDLKRDDLEDEVRNALLSRRAELQNDEHWKPIYGAIDSGERRAARSSLGATSPDSDASDDSPARAKSPRKHSGGRANGTATPRKTSSSLAQDASSTFNSLTARTKRSFESLKDAFRTGANEARAEVTEAREHVDHAAHGFAHRIKLQQRALIRGAGNLWHKAGVYASDANNLTTIFLALEAITLILSILPTTYFEFGSRASVSNLVKSGGKTAHGTVPHYAITIPNAWALLTVAFWRPIVLWTLYTVAVPYILAHLITFSRRRDFSAQTFTLSRLFLILFLVRITPGLLPKPAPAVLGVAAGQTAAAANPAAGGKLLSAQGLIQQYTSYDWVSAAISPELQVLAASAAAAFANLEALHTRPRAS</sequence>
<keyword evidence="2" id="KW-0812">Transmembrane</keyword>
<proteinExistence type="predicted"/>
<dbReference type="AlphaFoldDB" id="A0A0P1BSS0"/>
<feature type="transmembrane region" description="Helical" evidence="2">
    <location>
        <begin position="200"/>
        <end position="219"/>
    </location>
</feature>
<feature type="compositionally biased region" description="Polar residues" evidence="1">
    <location>
        <begin position="103"/>
        <end position="122"/>
    </location>
</feature>
<evidence type="ECO:0000313" key="3">
    <source>
        <dbReference type="EMBL" id="CEH19494.1"/>
    </source>
</evidence>
<name>A0A0P1BSS0_9BASI</name>
<evidence type="ECO:0000313" key="4">
    <source>
        <dbReference type="Proteomes" id="UP000054845"/>
    </source>
</evidence>
<dbReference type="InterPro" id="IPR038872">
    <property type="entry name" value="Put_GTT3"/>
</dbReference>
<dbReference type="OrthoDB" id="5569309at2759"/>
<accession>A0A0P1BSS0</accession>